<keyword evidence="1 4" id="KW-0963">Cytoplasm</keyword>
<keyword evidence="3 4" id="KW-0539">Nucleus</keyword>
<proteinExistence type="inferred from homology"/>
<dbReference type="Gene3D" id="3.60.20.10">
    <property type="entry name" value="Glutamine Phosphoribosylpyrophosphate, subunit 1, domain 1"/>
    <property type="match status" value="1"/>
</dbReference>
<dbReference type="GO" id="GO:0005737">
    <property type="term" value="C:cytoplasm"/>
    <property type="evidence" value="ECO:0007669"/>
    <property type="project" value="UniProtKB-SubCell"/>
</dbReference>
<dbReference type="PANTHER" id="PTHR32194:SF2">
    <property type="entry name" value="PROTEASOME SUBUNIT BETA TYPE-1"/>
    <property type="match status" value="1"/>
</dbReference>
<evidence type="ECO:0000256" key="1">
    <source>
        <dbReference type="ARBA" id="ARBA00022490"/>
    </source>
</evidence>
<comment type="similarity">
    <text evidence="4">Belongs to the peptidase T1B family.</text>
</comment>
<reference evidence="5 6" key="1">
    <citation type="submission" date="2024-10" db="EMBL/GenBank/DDBJ databases">
        <title>Updated reference genomes for cyclostephanoid diatoms.</title>
        <authorList>
            <person name="Roberts W.R."/>
            <person name="Alverson A.J."/>
        </authorList>
    </citation>
    <scope>NUCLEOTIDE SEQUENCE [LARGE SCALE GENOMIC DNA]</scope>
    <source>
        <strain evidence="5 6">AJA228-03</strain>
    </source>
</reference>
<evidence type="ECO:0000313" key="6">
    <source>
        <dbReference type="Proteomes" id="UP001530377"/>
    </source>
</evidence>
<comment type="subunit">
    <text evidence="4">Component of the proteasome complex.</text>
</comment>
<dbReference type="Pfam" id="PF00227">
    <property type="entry name" value="Proteasome"/>
    <property type="match status" value="1"/>
</dbReference>
<evidence type="ECO:0000256" key="2">
    <source>
        <dbReference type="ARBA" id="ARBA00022942"/>
    </source>
</evidence>
<evidence type="ECO:0000256" key="3">
    <source>
        <dbReference type="ARBA" id="ARBA00023242"/>
    </source>
</evidence>
<dbReference type="InterPro" id="IPR029055">
    <property type="entry name" value="Ntn_hydrolases_N"/>
</dbReference>
<dbReference type="GO" id="GO:0000502">
    <property type="term" value="C:proteasome complex"/>
    <property type="evidence" value="ECO:0007669"/>
    <property type="project" value="UniProtKB-KW"/>
</dbReference>
<dbReference type="InterPro" id="IPR023333">
    <property type="entry name" value="Proteasome_suB-type"/>
</dbReference>
<keyword evidence="2 4" id="KW-0647">Proteasome</keyword>
<accession>A0ABD3RH52</accession>
<dbReference type="SUPFAM" id="SSF56235">
    <property type="entry name" value="N-terminal nucleophile aminohydrolases (Ntn hydrolases)"/>
    <property type="match status" value="1"/>
</dbReference>
<dbReference type="GO" id="GO:0005634">
    <property type="term" value="C:nucleus"/>
    <property type="evidence" value="ECO:0007669"/>
    <property type="project" value="UniProtKB-SubCell"/>
</dbReference>
<evidence type="ECO:0000256" key="4">
    <source>
        <dbReference type="RuleBase" id="RU004203"/>
    </source>
</evidence>
<dbReference type="PROSITE" id="PS51476">
    <property type="entry name" value="PROTEASOME_BETA_2"/>
    <property type="match status" value="1"/>
</dbReference>
<dbReference type="PROSITE" id="PS00854">
    <property type="entry name" value="PROTEASOME_BETA_1"/>
    <property type="match status" value="1"/>
</dbReference>
<sequence>MTTSLLSATAMVHGRNGQTCLPIQTSEGGAIISVAFDGQNLSMGARQQQHNQQQQQAGGFIDGTGIDHGITQAPYERRFSPYEFNGGTTLAISGPDYAVVAADTRLSSGYSILSRNVSKLHSLTDKCVLGSAGCKTDVDQLRSVLDIKMKIYHHDHRKPMATPSVAQMLGNTLYMKRFFPYYAFNVLAGIDSEGKGAVYSYDAIGSFERTNFSASGSGQAFLVPLMDNVISHKNRLDARRELPAEEVVEIVKDAFITAGERDIYTGDAVEIMIITKDGIRTETFQLKAD</sequence>
<comment type="subcellular location">
    <subcellularLocation>
        <location evidence="4">Cytoplasm</location>
    </subcellularLocation>
    <subcellularLocation>
        <location evidence="4">Nucleus</location>
    </subcellularLocation>
</comment>
<comment type="caution">
    <text evidence="5">The sequence shown here is derived from an EMBL/GenBank/DDBJ whole genome shotgun (WGS) entry which is preliminary data.</text>
</comment>
<dbReference type="PANTHER" id="PTHR32194">
    <property type="entry name" value="METALLOPROTEASE TLDD"/>
    <property type="match status" value="1"/>
</dbReference>
<gene>
    <name evidence="5" type="ORF">ACHAXA_005382</name>
</gene>
<protein>
    <recommendedName>
        <fullName evidence="4">Proteasome subunit beta</fullName>
    </recommendedName>
</protein>
<dbReference type="CDD" id="cd03757">
    <property type="entry name" value="proteasome_beta_type_1"/>
    <property type="match status" value="1"/>
</dbReference>
<comment type="function">
    <text evidence="4">Component of the proteasome, a multicatalytic proteinase complex which is characterized by its ability to cleave peptides with Arg, Phe, Tyr, Leu, and Glu adjacent to the leaving group at neutral or slightly basic pH. The proteasome has an ATP-dependent proteolytic activity.</text>
</comment>
<dbReference type="InterPro" id="IPR016050">
    <property type="entry name" value="Proteasome_bsu_CS"/>
</dbReference>
<dbReference type="EMBL" id="JALLPB020000290">
    <property type="protein sequence ID" value="KAL3810966.1"/>
    <property type="molecule type" value="Genomic_DNA"/>
</dbReference>
<dbReference type="AlphaFoldDB" id="A0ABD3RH52"/>
<evidence type="ECO:0000313" key="5">
    <source>
        <dbReference type="EMBL" id="KAL3810966.1"/>
    </source>
</evidence>
<name>A0ABD3RH52_9STRA</name>
<organism evidence="5 6">
    <name type="scientific">Cyclostephanos tholiformis</name>
    <dbReference type="NCBI Taxonomy" id="382380"/>
    <lineage>
        <taxon>Eukaryota</taxon>
        <taxon>Sar</taxon>
        <taxon>Stramenopiles</taxon>
        <taxon>Ochrophyta</taxon>
        <taxon>Bacillariophyta</taxon>
        <taxon>Coscinodiscophyceae</taxon>
        <taxon>Thalassiosirophycidae</taxon>
        <taxon>Stephanodiscales</taxon>
        <taxon>Stephanodiscaceae</taxon>
        <taxon>Cyclostephanos</taxon>
    </lineage>
</organism>
<dbReference type="FunFam" id="3.60.20.10:FF:000027">
    <property type="entry name" value="Proteasome subunit beta type-6"/>
    <property type="match status" value="1"/>
</dbReference>
<dbReference type="InterPro" id="IPR001353">
    <property type="entry name" value="Proteasome_sua/b"/>
</dbReference>
<keyword evidence="6" id="KW-1185">Reference proteome</keyword>
<dbReference type="Proteomes" id="UP001530377">
    <property type="component" value="Unassembled WGS sequence"/>
</dbReference>